<organism evidence="2 3">
    <name type="scientific">Pseudoalteromonas byunsanensis</name>
    <dbReference type="NCBI Taxonomy" id="327939"/>
    <lineage>
        <taxon>Bacteria</taxon>
        <taxon>Pseudomonadati</taxon>
        <taxon>Pseudomonadota</taxon>
        <taxon>Gammaproteobacteria</taxon>
        <taxon>Alteromonadales</taxon>
        <taxon>Pseudoalteromonadaceae</taxon>
        <taxon>Pseudoalteromonas</taxon>
    </lineage>
</organism>
<dbReference type="PROSITE" id="PS51257">
    <property type="entry name" value="PROKAR_LIPOPROTEIN"/>
    <property type="match status" value="1"/>
</dbReference>
<evidence type="ECO:0000313" key="3">
    <source>
        <dbReference type="Proteomes" id="UP000180253"/>
    </source>
</evidence>
<proteinExistence type="predicted"/>
<accession>A0A1S1N3Y5</accession>
<keyword evidence="1" id="KW-0732">Signal</keyword>
<dbReference type="Proteomes" id="UP000180253">
    <property type="component" value="Unassembled WGS sequence"/>
</dbReference>
<sequence>MDRKIILAALSALLLLACNSTPKSSVTNYEATGNLESPKPAGCISVAELSNTQNPVDIFTGLNACLNDNNYSNAAELYFAGMSYGFFDTKRVSDKTAHQAISVLRMNLFGAQSQDDMDKLQTALTKLSSDNTAICQSLTALGAPAYKPTYMIQHGMGAFTGQSTKDGLVENFDPVAAWKDALSTITKCV</sequence>
<gene>
    <name evidence="2" type="ORF">BIW53_14975</name>
</gene>
<dbReference type="AlphaFoldDB" id="A0A1S1N3Y5"/>
<dbReference type="EMBL" id="MNAN01000034">
    <property type="protein sequence ID" value="OHU94379.1"/>
    <property type="molecule type" value="Genomic_DNA"/>
</dbReference>
<evidence type="ECO:0000256" key="1">
    <source>
        <dbReference type="SAM" id="SignalP"/>
    </source>
</evidence>
<dbReference type="OrthoDB" id="5339269at2"/>
<dbReference type="STRING" id="327939.BIW53_14975"/>
<feature type="signal peptide" evidence="1">
    <location>
        <begin position="1"/>
        <end position="25"/>
    </location>
</feature>
<reference evidence="2 3" key="1">
    <citation type="submission" date="2016-10" db="EMBL/GenBank/DDBJ databases">
        <title>Pseudoalteromonas amylolytica sp. nov., isolated from the surface seawater.</title>
        <authorList>
            <person name="Wu Y.-H."/>
            <person name="Cheng H."/>
            <person name="Jin X.-B."/>
            <person name="Wang C.-S."/>
            <person name="Xu X.-W."/>
        </authorList>
    </citation>
    <scope>NUCLEOTIDE SEQUENCE [LARGE SCALE GENOMIC DNA]</scope>
    <source>
        <strain evidence="2 3">JCM 12483</strain>
    </source>
</reference>
<name>A0A1S1N3Y5_9GAMM</name>
<protein>
    <submittedName>
        <fullName evidence="2">Uncharacterized protein</fullName>
    </submittedName>
</protein>
<keyword evidence="3" id="KW-1185">Reference proteome</keyword>
<evidence type="ECO:0000313" key="2">
    <source>
        <dbReference type="EMBL" id="OHU94379.1"/>
    </source>
</evidence>
<comment type="caution">
    <text evidence="2">The sequence shown here is derived from an EMBL/GenBank/DDBJ whole genome shotgun (WGS) entry which is preliminary data.</text>
</comment>
<dbReference type="RefSeq" id="WP_070992817.1">
    <property type="nucleotide sequence ID" value="NZ_CBCSHD010000009.1"/>
</dbReference>
<feature type="chain" id="PRO_5010383043" evidence="1">
    <location>
        <begin position="26"/>
        <end position="189"/>
    </location>
</feature>